<accession>A0ABD2QGN9</accession>
<gene>
    <name evidence="1" type="ORF">Ciccas_003801</name>
</gene>
<reference evidence="1 2" key="1">
    <citation type="submission" date="2024-11" db="EMBL/GenBank/DDBJ databases">
        <title>Adaptive evolution of stress response genes in parasites aligns with host niche diversity.</title>
        <authorList>
            <person name="Hahn C."/>
            <person name="Resl P."/>
        </authorList>
    </citation>
    <scope>NUCLEOTIDE SEQUENCE [LARGE SCALE GENOMIC DNA]</scope>
    <source>
        <strain evidence="1">EGGRZ-B1_66</strain>
        <tissue evidence="1">Body</tissue>
    </source>
</reference>
<protein>
    <recommendedName>
        <fullName evidence="3">Fibronectin type-III domain-containing protein</fullName>
    </recommendedName>
</protein>
<evidence type="ECO:0000313" key="1">
    <source>
        <dbReference type="EMBL" id="KAL3317541.1"/>
    </source>
</evidence>
<keyword evidence="2" id="KW-1185">Reference proteome</keyword>
<dbReference type="Proteomes" id="UP001626550">
    <property type="component" value="Unassembled WGS sequence"/>
</dbReference>
<dbReference type="AlphaFoldDB" id="A0ABD2QGN9"/>
<comment type="caution">
    <text evidence="1">The sequence shown here is derived from an EMBL/GenBank/DDBJ whole genome shotgun (WGS) entry which is preliminary data.</text>
</comment>
<evidence type="ECO:0000313" key="2">
    <source>
        <dbReference type="Proteomes" id="UP001626550"/>
    </source>
</evidence>
<proteinExistence type="predicted"/>
<dbReference type="SUPFAM" id="SSF49265">
    <property type="entry name" value="Fibronectin type III"/>
    <property type="match status" value="1"/>
</dbReference>
<sequence length="132" mass="14474">MKESRTVDCWLSESCPVSQYAVEGVEPPTDCNFRSVGDSSGSVDIKWRRQAFGSLPANFIVHAEDPDGSDKKNISVEVEKVGNAHVWGEIYTMRLTNLLNSVVYLLKVVSVTDSKVEVESHQCAARVKVGAS</sequence>
<evidence type="ECO:0008006" key="3">
    <source>
        <dbReference type="Google" id="ProtNLM"/>
    </source>
</evidence>
<dbReference type="EMBL" id="JBJKFK010000369">
    <property type="protein sequence ID" value="KAL3317541.1"/>
    <property type="molecule type" value="Genomic_DNA"/>
</dbReference>
<name>A0ABD2QGN9_9PLAT</name>
<organism evidence="1 2">
    <name type="scientific">Cichlidogyrus casuarinus</name>
    <dbReference type="NCBI Taxonomy" id="1844966"/>
    <lineage>
        <taxon>Eukaryota</taxon>
        <taxon>Metazoa</taxon>
        <taxon>Spiralia</taxon>
        <taxon>Lophotrochozoa</taxon>
        <taxon>Platyhelminthes</taxon>
        <taxon>Monogenea</taxon>
        <taxon>Monopisthocotylea</taxon>
        <taxon>Dactylogyridea</taxon>
        <taxon>Ancyrocephalidae</taxon>
        <taxon>Cichlidogyrus</taxon>
    </lineage>
</organism>
<dbReference type="InterPro" id="IPR036116">
    <property type="entry name" value="FN3_sf"/>
</dbReference>